<feature type="region of interest" description="Disordered" evidence="1">
    <location>
        <begin position="930"/>
        <end position="1000"/>
    </location>
</feature>
<feature type="compositionally biased region" description="Low complexity" evidence="1">
    <location>
        <begin position="246"/>
        <end position="257"/>
    </location>
</feature>
<evidence type="ECO:0000313" key="2">
    <source>
        <dbReference type="EMBL" id="KAK0543216.1"/>
    </source>
</evidence>
<dbReference type="Proteomes" id="UP001176517">
    <property type="component" value="Unassembled WGS sequence"/>
</dbReference>
<feature type="region of interest" description="Disordered" evidence="1">
    <location>
        <begin position="1130"/>
        <end position="1200"/>
    </location>
</feature>
<reference evidence="2" key="1">
    <citation type="journal article" date="2023" name="PhytoFront">
        <title>Draft Genome Resources of Seven Strains of Tilletia horrida, Causal Agent of Kernel Smut of Rice.</title>
        <authorList>
            <person name="Khanal S."/>
            <person name="Antony Babu S."/>
            <person name="Zhou X.G."/>
        </authorList>
    </citation>
    <scope>NUCLEOTIDE SEQUENCE</scope>
    <source>
        <strain evidence="2">TX6</strain>
    </source>
</reference>
<feature type="compositionally biased region" description="Basic and acidic residues" evidence="1">
    <location>
        <begin position="285"/>
        <end position="304"/>
    </location>
</feature>
<feature type="compositionally biased region" description="Basic and acidic residues" evidence="1">
    <location>
        <begin position="359"/>
        <end position="373"/>
    </location>
</feature>
<evidence type="ECO:0000256" key="1">
    <source>
        <dbReference type="SAM" id="MobiDB-lite"/>
    </source>
</evidence>
<name>A0AAN6JPB1_9BASI</name>
<feature type="compositionally biased region" description="Polar residues" evidence="1">
    <location>
        <begin position="1163"/>
        <end position="1177"/>
    </location>
</feature>
<proteinExistence type="predicted"/>
<feature type="compositionally biased region" description="Low complexity" evidence="1">
    <location>
        <begin position="305"/>
        <end position="315"/>
    </location>
</feature>
<feature type="compositionally biased region" description="Low complexity" evidence="1">
    <location>
        <begin position="506"/>
        <end position="516"/>
    </location>
</feature>
<feature type="compositionally biased region" description="Low complexity" evidence="1">
    <location>
        <begin position="322"/>
        <end position="334"/>
    </location>
</feature>
<feature type="region of interest" description="Disordered" evidence="1">
    <location>
        <begin position="242"/>
        <end position="694"/>
    </location>
</feature>
<feature type="compositionally biased region" description="Low complexity" evidence="1">
    <location>
        <begin position="977"/>
        <end position="993"/>
    </location>
</feature>
<comment type="caution">
    <text evidence="2">The sequence shown here is derived from an EMBL/GenBank/DDBJ whole genome shotgun (WGS) entry which is preliminary data.</text>
</comment>
<feature type="compositionally biased region" description="Acidic residues" evidence="1">
    <location>
        <begin position="343"/>
        <end position="352"/>
    </location>
</feature>
<keyword evidence="3" id="KW-1185">Reference proteome</keyword>
<feature type="compositionally biased region" description="Low complexity" evidence="1">
    <location>
        <begin position="551"/>
        <end position="566"/>
    </location>
</feature>
<feature type="compositionally biased region" description="Polar residues" evidence="1">
    <location>
        <begin position="540"/>
        <end position="549"/>
    </location>
</feature>
<feature type="region of interest" description="Disordered" evidence="1">
    <location>
        <begin position="851"/>
        <end position="917"/>
    </location>
</feature>
<evidence type="ECO:0000313" key="3">
    <source>
        <dbReference type="Proteomes" id="UP001176517"/>
    </source>
</evidence>
<feature type="compositionally biased region" description="Low complexity" evidence="1">
    <location>
        <begin position="462"/>
        <end position="477"/>
    </location>
</feature>
<accession>A0AAN6JPB1</accession>
<protein>
    <submittedName>
        <fullName evidence="2">Uncharacterized protein</fullName>
    </submittedName>
</protein>
<feature type="compositionally biased region" description="Low complexity" evidence="1">
    <location>
        <begin position="742"/>
        <end position="756"/>
    </location>
</feature>
<organism evidence="2 3">
    <name type="scientific">Tilletia horrida</name>
    <dbReference type="NCBI Taxonomy" id="155126"/>
    <lineage>
        <taxon>Eukaryota</taxon>
        <taxon>Fungi</taxon>
        <taxon>Dikarya</taxon>
        <taxon>Basidiomycota</taxon>
        <taxon>Ustilaginomycotina</taxon>
        <taxon>Exobasidiomycetes</taxon>
        <taxon>Tilletiales</taxon>
        <taxon>Tilletiaceae</taxon>
        <taxon>Tilletia</taxon>
    </lineage>
</organism>
<feature type="compositionally biased region" description="Low complexity" evidence="1">
    <location>
        <begin position="858"/>
        <end position="868"/>
    </location>
</feature>
<sequence>MGDMSMRSSYPPPPLPFLFGGQQTAPISRPGIFLRGPTKKQRLIQLPATFEDLVNKAANVFGIDRAANDIVIVLADDELTEIEEDSLPVLHEREVLLVKAIPRQPDDDTAMQIADPPVPIAGPSRPSTITLPLRTSTTLASIPIPRTSAPPLPPLAPSALALELHPAPRPGTAAVAEEDDDDQGFLAPPSSLEIQPHRRLSLTPLASAMKVKTCPMQAQNAAGSSLVQVHTSLNSAIGRAAPLTRSTSSAGVASGSSPLLNKRKAEHTGNDAGASNVPARRKRDVRKERKKHAEQTIARERAAMEAEAAAASVAADPHMQDPGLSGSGTPTGSQSRRRIAFDLPEDSSDDEAGATASHNESEFDELRAKEEQAPKAGSSVDTCWGLEDDSDESAESPAKRRKLSVEATQAARMKTVPLPTEEQPPPPAPAPVPLPEEAPQESTETPAAAPILTLSEAGPETSVASPVEVVPVEPASELTPKAHVPVTRSKTGRIQMPQSDRSPYLEISSSSSSSSSDSEEEGISSVCPARKSFGSEGPTPASTFNSSRPNAAAAAAAAAAATTATAPITTQSPPKIELPRGRPPVQPEKRAEYERMKEEIRRTMGKSPRKAGPRSRVRSDSQSPRLDKLDSDTPTNSQAASAVEDESPARFKRAKMGSARSMAPSPVPGRPHAPSDDVVHETPPGSPIANDTSPIAVVIPPVQMTAFKGPLAVQTPPPSVSKLPKKAPASKGGTGISPVMDSASQSAQSAQSAASSLPSPACLPDLFTLDDHMPHSPADSLMEVDDLTASAAPAEPSARTPESGKEKTPTGALAVKARSSLSPDDALKRYSANLMMAAASNDAHRAITAIQTAHKAASRSPSPAFARSNSTSPVAEREAKVTSTPQAQQESTPVSQTQAKPTPAEEPSQVARSKPAVESASVTVEEVGFSVAPSSNGRGPVLDAVAKGPTKGRSSVPGYGLVVPKSNPGPRAGPRHSTGSQAASGGADSATGARLTKASPAPSKLDLAYKTATALIESIFKHPSNEFIKPAAAKDLASFLHGHPEGSLNLVTVRHRIQARDFHGAKYAKTGTENDPLANLEVDLDRMWANMSSFFGPGSKQAKNVGELSKFTKGIFREWTLAEKRALKNNGGAEFSSSPGPSKARISGISTPGHHGSDAQRKANGTASGPGSRSDTPIQMLESNGKRTGRSGGGSGRSTPILDAKAIQNAARNGGQLPSALGLTSSSLTAHQKSLGGAPLRVRGTGSSSSSDSASGSPAFQSWLAKNMPANKAGGPVSQAGSGGKGSVAAAEVEDAGMPGSSPVSSRQAATMPWFNSAGKPMASGATTIPASIPAPAAAAASATNGNPSSLLNAFTGVLKSVTQSGSGSGGTGGGSK</sequence>
<feature type="compositionally biased region" description="Basic residues" evidence="1">
    <location>
        <begin position="603"/>
        <end position="616"/>
    </location>
</feature>
<feature type="compositionally biased region" description="Basic and acidic residues" evidence="1">
    <location>
        <begin position="587"/>
        <end position="602"/>
    </location>
</feature>
<feature type="compositionally biased region" description="Pro residues" evidence="1">
    <location>
        <begin position="422"/>
        <end position="436"/>
    </location>
</feature>
<feature type="region of interest" description="Disordered" evidence="1">
    <location>
        <begin position="709"/>
        <end position="824"/>
    </location>
</feature>
<gene>
    <name evidence="2" type="ORF">OC846_006496</name>
</gene>
<dbReference type="EMBL" id="JAPDMZ010000387">
    <property type="protein sequence ID" value="KAK0543216.1"/>
    <property type="molecule type" value="Genomic_DNA"/>
</dbReference>
<feature type="compositionally biased region" description="Polar residues" evidence="1">
    <location>
        <begin position="881"/>
        <end position="900"/>
    </location>
</feature>
<feature type="compositionally biased region" description="Low complexity" evidence="1">
    <location>
        <begin position="1244"/>
        <end position="1257"/>
    </location>
</feature>
<feature type="region of interest" description="Disordered" evidence="1">
    <location>
        <begin position="1232"/>
        <end position="1311"/>
    </location>
</feature>